<dbReference type="GO" id="GO:0042242">
    <property type="term" value="F:cobyrinic acid a,c-diamide synthase activity"/>
    <property type="evidence" value="ECO:0007669"/>
    <property type="project" value="InterPro"/>
</dbReference>
<dbReference type="InterPro" id="IPR011698">
    <property type="entry name" value="GATase_3"/>
</dbReference>
<evidence type="ECO:0000256" key="1">
    <source>
        <dbReference type="ARBA" id="ARBA00001946"/>
    </source>
</evidence>
<accession>A0A6L5XIW3</accession>
<comment type="cofactor">
    <cofactor evidence="1">
        <name>Mg(2+)</name>
        <dbReference type="ChEBI" id="CHEBI:18420"/>
    </cofactor>
</comment>
<dbReference type="PROSITE" id="PS51274">
    <property type="entry name" value="GATASE_COBBQ"/>
    <property type="match status" value="1"/>
</dbReference>
<evidence type="ECO:0000256" key="8">
    <source>
        <dbReference type="ARBA" id="ARBA00022962"/>
    </source>
</evidence>
<dbReference type="SUPFAM" id="SSF52317">
    <property type="entry name" value="Class I glutamine amidotransferase-like"/>
    <property type="match status" value="1"/>
</dbReference>
<keyword evidence="3" id="KW-0169">Cobalamin biosynthesis</keyword>
<evidence type="ECO:0000256" key="5">
    <source>
        <dbReference type="ARBA" id="ARBA00022741"/>
    </source>
</evidence>
<keyword evidence="8" id="KW-0315">Glutamine amidotransferase</keyword>
<evidence type="ECO:0000256" key="4">
    <source>
        <dbReference type="ARBA" id="ARBA00022598"/>
    </source>
</evidence>
<keyword evidence="4" id="KW-0436">Ligase</keyword>
<dbReference type="PANTHER" id="PTHR43873:SF1">
    <property type="entry name" value="COBYRINATE A,C-DIAMIDE SYNTHASE"/>
    <property type="match status" value="1"/>
</dbReference>
<dbReference type="EMBL" id="VUMH01000002">
    <property type="protein sequence ID" value="MSS27009.1"/>
    <property type="molecule type" value="Genomic_DNA"/>
</dbReference>
<keyword evidence="12" id="KW-1185">Reference proteome</keyword>
<keyword evidence="7" id="KW-0460">Magnesium</keyword>
<sequence length="514" mass="54851">MGALSSTAPEFSISLPRLCVSALSGGGGKTLLTLGLARAASAAGVAVKPFKKGPDYIDAAWLALAAGRPATNLDPFFLPPARLRALFVRAMAPLAGGGRDALGLVEGNRGLFDGLDVEGSCSTAELARVLACPILLSLDCTKMTRTAAALVQGMLNFEAGLRFCGVVLNQVGSARHESVLRHALETYTDLPVLGALPRLAKNPLPERHMGIACHGDALAEDAQRRLDELAALAREHLDLAEVLAAARAAPLLADADQTGDVEDSAGSGVEVLSGPVDHDRAPVELPAPRIGYVRDAALWFYYQENLEALSHAGAELVRLSLLDGANGDAPNPLDPWRNLDGLYLGGGFPEDCAPELSRSPRLPLLARLAERGLPIYAECGGFMLLAQGIEREGRLWPMSNVFPVTARFCARPQGLGYVQGTVRSENPFFPSGLVLRGHEFHYSHCRWEKDAPLCALELTRGKGMGHIDGAARDGLTRGRVWAAYTHIFAPAVPCWAPNFVAVARKFHRERDSMA</sequence>
<proteinExistence type="predicted"/>
<dbReference type="GO" id="GO:0005524">
    <property type="term" value="F:ATP binding"/>
    <property type="evidence" value="ECO:0007669"/>
    <property type="project" value="UniProtKB-KW"/>
</dbReference>
<evidence type="ECO:0000256" key="7">
    <source>
        <dbReference type="ARBA" id="ARBA00022842"/>
    </source>
</evidence>
<gene>
    <name evidence="11" type="ORF">FYJ44_02890</name>
</gene>
<dbReference type="Pfam" id="PF07685">
    <property type="entry name" value="GATase_3"/>
    <property type="match status" value="1"/>
</dbReference>
<evidence type="ECO:0000256" key="2">
    <source>
        <dbReference type="ARBA" id="ARBA00004953"/>
    </source>
</evidence>
<dbReference type="SUPFAM" id="SSF52540">
    <property type="entry name" value="P-loop containing nucleoside triphosphate hydrolases"/>
    <property type="match status" value="1"/>
</dbReference>
<dbReference type="NCBIfam" id="TIGR00379">
    <property type="entry name" value="cobB"/>
    <property type="match status" value="1"/>
</dbReference>
<evidence type="ECO:0000259" key="9">
    <source>
        <dbReference type="Pfam" id="PF01656"/>
    </source>
</evidence>
<dbReference type="Pfam" id="PF01656">
    <property type="entry name" value="CbiA"/>
    <property type="match status" value="1"/>
</dbReference>
<dbReference type="GO" id="GO:0009236">
    <property type="term" value="P:cobalamin biosynthetic process"/>
    <property type="evidence" value="ECO:0007669"/>
    <property type="project" value="UniProtKB-KW"/>
</dbReference>
<dbReference type="Proteomes" id="UP000477488">
    <property type="component" value="Unassembled WGS sequence"/>
</dbReference>
<feature type="domain" description="CobB/CobQ-like glutamine amidotransferase" evidence="10">
    <location>
        <begin position="289"/>
        <end position="488"/>
    </location>
</feature>
<evidence type="ECO:0000256" key="6">
    <source>
        <dbReference type="ARBA" id="ARBA00022840"/>
    </source>
</evidence>
<dbReference type="NCBIfam" id="NF002204">
    <property type="entry name" value="PRK01077.1"/>
    <property type="match status" value="1"/>
</dbReference>
<comment type="pathway">
    <text evidence="2">Cofactor biosynthesis; adenosylcobalamin biosynthesis.</text>
</comment>
<dbReference type="InterPro" id="IPR004484">
    <property type="entry name" value="CbiA/CobB_synth"/>
</dbReference>
<evidence type="ECO:0000256" key="3">
    <source>
        <dbReference type="ARBA" id="ARBA00022573"/>
    </source>
</evidence>
<dbReference type="InterPro" id="IPR027417">
    <property type="entry name" value="P-loop_NTPase"/>
</dbReference>
<feature type="domain" description="CobQ/CobB/MinD/ParA nucleotide binding" evidence="9">
    <location>
        <begin position="20"/>
        <end position="208"/>
    </location>
</feature>
<dbReference type="PANTHER" id="PTHR43873">
    <property type="entry name" value="COBYRINATE A,C-DIAMIDE SYNTHASE"/>
    <property type="match status" value="1"/>
</dbReference>
<evidence type="ECO:0000259" key="10">
    <source>
        <dbReference type="Pfam" id="PF07685"/>
    </source>
</evidence>
<dbReference type="InterPro" id="IPR002586">
    <property type="entry name" value="CobQ/CobB/MinD/ParA_Nub-bd_dom"/>
</dbReference>
<keyword evidence="6" id="KW-0067">ATP-binding</keyword>
<dbReference type="AlphaFoldDB" id="A0A6L5XIW3"/>
<keyword evidence="5" id="KW-0547">Nucleotide-binding</keyword>
<dbReference type="RefSeq" id="WP_154508982.1">
    <property type="nucleotide sequence ID" value="NZ_VUMH01000002.1"/>
</dbReference>
<organism evidence="11 12">
    <name type="scientific">Desulfovibrio porci</name>
    <dbReference type="NCBI Taxonomy" id="2605782"/>
    <lineage>
        <taxon>Bacteria</taxon>
        <taxon>Pseudomonadati</taxon>
        <taxon>Thermodesulfobacteriota</taxon>
        <taxon>Desulfovibrionia</taxon>
        <taxon>Desulfovibrionales</taxon>
        <taxon>Desulfovibrionaceae</taxon>
        <taxon>Desulfovibrio</taxon>
    </lineage>
</organism>
<dbReference type="Gene3D" id="3.40.50.300">
    <property type="entry name" value="P-loop containing nucleotide triphosphate hydrolases"/>
    <property type="match status" value="1"/>
</dbReference>
<comment type="caution">
    <text evidence="11">The sequence shown here is derived from an EMBL/GenBank/DDBJ whole genome shotgun (WGS) entry which is preliminary data.</text>
</comment>
<reference evidence="11 12" key="1">
    <citation type="submission" date="2019-09" db="EMBL/GenBank/DDBJ databases">
        <title>In-depth cultivation of the pig gut microbiome towards novel bacterial diversity and tailored functional studies.</title>
        <authorList>
            <person name="Wylensek D."/>
            <person name="Hitch T.C.A."/>
            <person name="Clavel T."/>
        </authorList>
    </citation>
    <scope>NUCLEOTIDE SEQUENCE [LARGE SCALE GENOMIC DNA]</scope>
    <source>
        <strain evidence="11 12">PG-178-WT-4</strain>
    </source>
</reference>
<evidence type="ECO:0000313" key="11">
    <source>
        <dbReference type="EMBL" id="MSS27009.1"/>
    </source>
</evidence>
<name>A0A6L5XIW3_9BACT</name>
<dbReference type="Gene3D" id="3.40.50.880">
    <property type="match status" value="1"/>
</dbReference>
<evidence type="ECO:0000313" key="12">
    <source>
        <dbReference type="Proteomes" id="UP000477488"/>
    </source>
</evidence>
<dbReference type="InterPro" id="IPR029062">
    <property type="entry name" value="Class_I_gatase-like"/>
</dbReference>
<protein>
    <submittedName>
        <fullName evidence="11">Cobyrinate a,c-diamide synthase</fullName>
    </submittedName>
</protein>